<sequence length="285" mass="32539">MSLTIYEALSEAQEKLKQAGILNSFHEARLLLRYALNFSLEKIIISPQVHLTPEQLEKYKYWITRRSLHEPLSKIREEKEFWSLPFIVKAETLDPRPDSETLIEAVLKTYPSREMVFNILDLGIGTGCLIITLLQEYLFSFGIGVDKSAQALEVAQLNLEKFNLQDRLKLIQTSWGEGIEGTFDIIISNPPYIAETERQILSPEVIQYDPEIALFAGEDGLDAYRALAPHVFRLLKTSGHLFLEIGQGQEKAVEKIFEKSELIIQEWIPDLAGIIRCGIFQKAFV</sequence>
<dbReference type="InterPro" id="IPR004556">
    <property type="entry name" value="HemK-like"/>
</dbReference>
<dbReference type="SUPFAM" id="SSF53335">
    <property type="entry name" value="S-adenosyl-L-methionine-dependent methyltransferases"/>
    <property type="match status" value="1"/>
</dbReference>
<evidence type="ECO:0000313" key="8">
    <source>
        <dbReference type="EMBL" id="MBN9413031.1"/>
    </source>
</evidence>
<dbReference type="GO" id="GO:0003676">
    <property type="term" value="F:nucleic acid binding"/>
    <property type="evidence" value="ECO:0007669"/>
    <property type="project" value="InterPro"/>
</dbReference>
<comment type="function">
    <text evidence="5">Methylates the class 1 translation termination release factors RF1/PrfA and RF2/PrfB on the glutamine residue of the universally conserved GGQ motif.</text>
</comment>
<keyword evidence="2 5" id="KW-0808">Transferase</keyword>
<dbReference type="InterPro" id="IPR050320">
    <property type="entry name" value="N5-glutamine_MTase"/>
</dbReference>
<comment type="similarity">
    <text evidence="5">Belongs to the protein N5-glutamine methyltransferase family. PrmC subfamily.</text>
</comment>
<dbReference type="InterPro" id="IPR029063">
    <property type="entry name" value="SAM-dependent_MTases_sf"/>
</dbReference>
<feature type="binding site" evidence="5">
    <location>
        <position position="189"/>
    </location>
    <ligand>
        <name>S-adenosyl-L-methionine</name>
        <dbReference type="ChEBI" id="CHEBI:59789"/>
    </ligand>
</feature>
<dbReference type="InterPro" id="IPR019874">
    <property type="entry name" value="RF_methyltr_PrmC"/>
</dbReference>
<dbReference type="GO" id="GO:0102559">
    <property type="term" value="F:peptide chain release factor N(5)-glutamine methyltransferase activity"/>
    <property type="evidence" value="ECO:0007669"/>
    <property type="project" value="UniProtKB-EC"/>
</dbReference>
<dbReference type="Gene3D" id="1.10.8.10">
    <property type="entry name" value="DNA helicase RuvA subunit, C-terminal domain"/>
    <property type="match status" value="1"/>
</dbReference>
<dbReference type="Gene3D" id="3.40.50.150">
    <property type="entry name" value="Vaccinia Virus protein VP39"/>
    <property type="match status" value="1"/>
</dbReference>
<name>A0A8J7TUR2_9PROT</name>
<dbReference type="HAMAP" id="MF_02126">
    <property type="entry name" value="RF_methyltr_PrmC"/>
    <property type="match status" value="1"/>
</dbReference>
<evidence type="ECO:0000256" key="2">
    <source>
        <dbReference type="ARBA" id="ARBA00022679"/>
    </source>
</evidence>
<evidence type="ECO:0000256" key="5">
    <source>
        <dbReference type="HAMAP-Rule" id="MF_02126"/>
    </source>
</evidence>
<dbReference type="CDD" id="cd02440">
    <property type="entry name" value="AdoMet_MTases"/>
    <property type="match status" value="1"/>
</dbReference>
<dbReference type="Proteomes" id="UP000664414">
    <property type="component" value="Unassembled WGS sequence"/>
</dbReference>
<evidence type="ECO:0000256" key="4">
    <source>
        <dbReference type="ARBA" id="ARBA00048391"/>
    </source>
</evidence>
<dbReference type="Pfam" id="PF05175">
    <property type="entry name" value="MTS"/>
    <property type="match status" value="1"/>
</dbReference>
<feature type="binding site" evidence="5">
    <location>
        <position position="175"/>
    </location>
    <ligand>
        <name>S-adenosyl-L-methionine</name>
        <dbReference type="ChEBI" id="CHEBI:59789"/>
    </ligand>
</feature>
<feature type="domain" description="Methyltransferase small" evidence="6">
    <location>
        <begin position="104"/>
        <end position="197"/>
    </location>
</feature>
<evidence type="ECO:0000259" key="7">
    <source>
        <dbReference type="Pfam" id="PF17827"/>
    </source>
</evidence>
<feature type="binding site" evidence="5">
    <location>
        <position position="146"/>
    </location>
    <ligand>
        <name>S-adenosyl-L-methionine</name>
        <dbReference type="ChEBI" id="CHEBI:59789"/>
    </ligand>
</feature>
<dbReference type="AlphaFoldDB" id="A0A8J7TUR2"/>
<keyword evidence="1 5" id="KW-0489">Methyltransferase</keyword>
<dbReference type="EC" id="2.1.1.297" evidence="5"/>
<dbReference type="GO" id="GO:0032259">
    <property type="term" value="P:methylation"/>
    <property type="evidence" value="ECO:0007669"/>
    <property type="project" value="UniProtKB-KW"/>
</dbReference>
<dbReference type="Pfam" id="PF17827">
    <property type="entry name" value="PrmC_N"/>
    <property type="match status" value="1"/>
</dbReference>
<proteinExistence type="inferred from homology"/>
<organism evidence="8 9">
    <name type="scientific">Candidatus Paracaedimonas acanthamoebae</name>
    <dbReference type="NCBI Taxonomy" id="244581"/>
    <lineage>
        <taxon>Bacteria</taxon>
        <taxon>Pseudomonadati</taxon>
        <taxon>Pseudomonadota</taxon>
        <taxon>Alphaproteobacteria</taxon>
        <taxon>Holosporales</taxon>
        <taxon>Caedimonadaceae</taxon>
        <taxon>Candidatus Paracaedimonas</taxon>
    </lineage>
</organism>
<accession>A0A8J7TUR2</accession>
<dbReference type="InterPro" id="IPR040758">
    <property type="entry name" value="PrmC_N"/>
</dbReference>
<evidence type="ECO:0000313" key="9">
    <source>
        <dbReference type="Proteomes" id="UP000664414"/>
    </source>
</evidence>
<dbReference type="InterPro" id="IPR002052">
    <property type="entry name" value="DNA_methylase_N6_adenine_CS"/>
</dbReference>
<protein>
    <recommendedName>
        <fullName evidence="5">Release factor glutamine methyltransferase</fullName>
        <shortName evidence="5">RF MTase</shortName>
        <ecNumber evidence="5">2.1.1.297</ecNumber>
    </recommendedName>
    <alternativeName>
        <fullName evidence="5">N5-glutamine methyltransferase PrmC</fullName>
    </alternativeName>
    <alternativeName>
        <fullName evidence="5">Protein-(glutamine-N5) MTase PrmC</fullName>
    </alternativeName>
    <alternativeName>
        <fullName evidence="5">Protein-glutamine N-methyltransferase PrmC</fullName>
    </alternativeName>
</protein>
<dbReference type="EMBL" id="JAFKGL010000015">
    <property type="protein sequence ID" value="MBN9413031.1"/>
    <property type="molecule type" value="Genomic_DNA"/>
</dbReference>
<evidence type="ECO:0000256" key="3">
    <source>
        <dbReference type="ARBA" id="ARBA00022691"/>
    </source>
</evidence>
<evidence type="ECO:0000256" key="1">
    <source>
        <dbReference type="ARBA" id="ARBA00022603"/>
    </source>
</evidence>
<reference evidence="8" key="1">
    <citation type="submission" date="2021-02" db="EMBL/GenBank/DDBJ databases">
        <title>Thiocyanate and organic carbon inputs drive convergent selection for specific autotrophic Afipia and Thiobacillus strains within complex microbiomes.</title>
        <authorList>
            <person name="Huddy R.J."/>
            <person name="Sachdeva R."/>
            <person name="Kadzinga F."/>
            <person name="Kantor R.S."/>
            <person name="Harrison S.T.L."/>
            <person name="Banfield J.F."/>
        </authorList>
    </citation>
    <scope>NUCLEOTIDE SEQUENCE</scope>
    <source>
        <strain evidence="8">SCN18_10_11_15_R4_P_38_20</strain>
    </source>
</reference>
<dbReference type="PANTHER" id="PTHR18895">
    <property type="entry name" value="HEMK METHYLTRANSFERASE"/>
    <property type="match status" value="1"/>
</dbReference>
<keyword evidence="3 5" id="KW-0949">S-adenosyl-L-methionine</keyword>
<feature type="binding site" evidence="5">
    <location>
        <begin position="189"/>
        <end position="192"/>
    </location>
    <ligand>
        <name>substrate</name>
    </ligand>
</feature>
<comment type="caution">
    <text evidence="8">The sequence shown here is derived from an EMBL/GenBank/DDBJ whole genome shotgun (WGS) entry which is preliminary data.</text>
</comment>
<feature type="domain" description="Release factor glutamine methyltransferase N-terminal" evidence="7">
    <location>
        <begin position="7"/>
        <end position="75"/>
    </location>
</feature>
<feature type="binding site" evidence="5">
    <location>
        <begin position="123"/>
        <end position="127"/>
    </location>
    <ligand>
        <name>S-adenosyl-L-methionine</name>
        <dbReference type="ChEBI" id="CHEBI:59789"/>
    </ligand>
</feature>
<gene>
    <name evidence="5 8" type="primary">prmC</name>
    <name evidence="8" type="ORF">J0H12_03810</name>
</gene>
<dbReference type="InterPro" id="IPR007848">
    <property type="entry name" value="Small_mtfrase_dom"/>
</dbReference>
<dbReference type="NCBIfam" id="TIGR03534">
    <property type="entry name" value="RF_mod_PrmC"/>
    <property type="match status" value="1"/>
</dbReference>
<dbReference type="PANTHER" id="PTHR18895:SF74">
    <property type="entry name" value="MTRF1L RELEASE FACTOR GLUTAMINE METHYLTRANSFERASE"/>
    <property type="match status" value="1"/>
</dbReference>
<evidence type="ECO:0000259" key="6">
    <source>
        <dbReference type="Pfam" id="PF05175"/>
    </source>
</evidence>
<comment type="catalytic activity">
    <reaction evidence="4 5">
        <text>L-glutaminyl-[peptide chain release factor] + S-adenosyl-L-methionine = N(5)-methyl-L-glutaminyl-[peptide chain release factor] + S-adenosyl-L-homocysteine + H(+)</text>
        <dbReference type="Rhea" id="RHEA:42896"/>
        <dbReference type="Rhea" id="RHEA-COMP:10271"/>
        <dbReference type="Rhea" id="RHEA-COMP:10272"/>
        <dbReference type="ChEBI" id="CHEBI:15378"/>
        <dbReference type="ChEBI" id="CHEBI:30011"/>
        <dbReference type="ChEBI" id="CHEBI:57856"/>
        <dbReference type="ChEBI" id="CHEBI:59789"/>
        <dbReference type="ChEBI" id="CHEBI:61891"/>
        <dbReference type="EC" id="2.1.1.297"/>
    </reaction>
</comment>
<dbReference type="NCBIfam" id="TIGR00536">
    <property type="entry name" value="hemK_fam"/>
    <property type="match status" value="1"/>
</dbReference>
<dbReference type="PROSITE" id="PS00092">
    <property type="entry name" value="N6_MTASE"/>
    <property type="match status" value="1"/>
</dbReference>